<keyword evidence="4" id="KW-1185">Reference proteome</keyword>
<name>A0A1D1UTF9_RAMVA</name>
<evidence type="ECO:0000313" key="3">
    <source>
        <dbReference type="EMBL" id="GAU92741.1"/>
    </source>
</evidence>
<dbReference type="Proteomes" id="UP000186922">
    <property type="component" value="Unassembled WGS sequence"/>
</dbReference>
<sequence>MATTGKVTMGEHPPPYPQPTGSQFHNPGYTVGPPQPMGYHQPAPTTVVINQTPHHHQPPHHHHATTVIVHRHGVNHLLHFCISLFFFPWIFVWIFLCIANG</sequence>
<evidence type="ECO:0000313" key="4">
    <source>
        <dbReference type="Proteomes" id="UP000186922"/>
    </source>
</evidence>
<gene>
    <name evidence="3" type="primary">RvY_04784</name>
    <name evidence="3" type="synonym">RvY_04784.1</name>
    <name evidence="3" type="ORF">RvY_04784-1</name>
</gene>
<protein>
    <submittedName>
        <fullName evidence="3">Uncharacterized protein</fullName>
    </submittedName>
</protein>
<dbReference type="EMBL" id="BDGG01000002">
    <property type="protein sequence ID" value="GAU92741.1"/>
    <property type="molecule type" value="Genomic_DNA"/>
</dbReference>
<proteinExistence type="predicted"/>
<keyword evidence="2" id="KW-0812">Transmembrane</keyword>
<organism evidence="3 4">
    <name type="scientific">Ramazzottius varieornatus</name>
    <name type="common">Water bear</name>
    <name type="synonym">Tardigrade</name>
    <dbReference type="NCBI Taxonomy" id="947166"/>
    <lineage>
        <taxon>Eukaryota</taxon>
        <taxon>Metazoa</taxon>
        <taxon>Ecdysozoa</taxon>
        <taxon>Tardigrada</taxon>
        <taxon>Eutardigrada</taxon>
        <taxon>Parachela</taxon>
        <taxon>Hypsibioidea</taxon>
        <taxon>Ramazzottiidae</taxon>
        <taxon>Ramazzottius</taxon>
    </lineage>
</organism>
<comment type="caution">
    <text evidence="3">The sequence shown here is derived from an EMBL/GenBank/DDBJ whole genome shotgun (WGS) entry which is preliminary data.</text>
</comment>
<keyword evidence="2" id="KW-0472">Membrane</keyword>
<feature type="transmembrane region" description="Helical" evidence="2">
    <location>
        <begin position="77"/>
        <end position="99"/>
    </location>
</feature>
<feature type="region of interest" description="Disordered" evidence="1">
    <location>
        <begin position="1"/>
        <end position="44"/>
    </location>
</feature>
<keyword evidence="2" id="KW-1133">Transmembrane helix</keyword>
<dbReference type="OrthoDB" id="10065869at2759"/>
<dbReference type="AlphaFoldDB" id="A0A1D1UTF9"/>
<evidence type="ECO:0000256" key="2">
    <source>
        <dbReference type="SAM" id="Phobius"/>
    </source>
</evidence>
<reference evidence="3 4" key="1">
    <citation type="journal article" date="2016" name="Nat. Commun.">
        <title>Extremotolerant tardigrade genome and improved radiotolerance of human cultured cells by tardigrade-unique protein.</title>
        <authorList>
            <person name="Hashimoto T."/>
            <person name="Horikawa D.D."/>
            <person name="Saito Y."/>
            <person name="Kuwahara H."/>
            <person name="Kozuka-Hata H."/>
            <person name="Shin-I T."/>
            <person name="Minakuchi Y."/>
            <person name="Ohishi K."/>
            <person name="Motoyama A."/>
            <person name="Aizu T."/>
            <person name="Enomoto A."/>
            <person name="Kondo K."/>
            <person name="Tanaka S."/>
            <person name="Hara Y."/>
            <person name="Koshikawa S."/>
            <person name="Sagara H."/>
            <person name="Miura T."/>
            <person name="Yokobori S."/>
            <person name="Miyagawa K."/>
            <person name="Suzuki Y."/>
            <person name="Kubo T."/>
            <person name="Oyama M."/>
            <person name="Kohara Y."/>
            <person name="Fujiyama A."/>
            <person name="Arakawa K."/>
            <person name="Katayama T."/>
            <person name="Toyoda A."/>
            <person name="Kunieda T."/>
        </authorList>
    </citation>
    <scope>NUCLEOTIDE SEQUENCE [LARGE SCALE GENOMIC DNA]</scope>
    <source>
        <strain evidence="3 4">YOKOZUNA-1</strain>
    </source>
</reference>
<evidence type="ECO:0000256" key="1">
    <source>
        <dbReference type="SAM" id="MobiDB-lite"/>
    </source>
</evidence>
<accession>A0A1D1UTF9</accession>